<sequence length="131" mass="15227">MRNEPPKNEQEEIVLVASGKIKELIQYAQIFGLRDRSLKLLFAPANRRKAKAYVSSITSRLPEDIVTKLIQDRRIDEIAAYINHSSLGLVNEYMLVQTNNRNLIDNYHHRWGFRSFMARHYLEENGLVPGC</sequence>
<evidence type="ECO:0000313" key="1">
    <source>
        <dbReference type="EMBL" id="QIM10721.1"/>
    </source>
</evidence>
<gene>
    <name evidence="1" type="ORF">PlAlph_6130</name>
</gene>
<name>A0A6G8F3U7_9PROT</name>
<dbReference type="AlphaFoldDB" id="A0A6G8F3U7"/>
<proteinExistence type="predicted"/>
<protein>
    <submittedName>
        <fullName evidence="1">Uncharacterized protein</fullName>
    </submittedName>
</protein>
<reference evidence="1" key="1">
    <citation type="journal article" date="2020" name="J. ISSAAS">
        <title>Lactobacilli and other gastrointestinal microbiota of Peromyscus leucopus, reservoir host for agents of Lyme disease and other zoonoses in North America.</title>
        <authorList>
            <person name="Milovic A."/>
            <person name="Bassam K."/>
            <person name="Shao H."/>
            <person name="Chatzistamou I."/>
            <person name="Tufts D.M."/>
            <person name="Diuk-Wasser M."/>
            <person name="Barbour A.G."/>
        </authorList>
    </citation>
    <scope>NUCLEOTIDE SEQUENCE</scope>
    <source>
        <strain evidence="1">LL90</strain>
    </source>
</reference>
<organism evidence="1">
    <name type="scientific">uncultured Alphaproteobacteria bacterium</name>
    <dbReference type="NCBI Taxonomy" id="91750"/>
    <lineage>
        <taxon>Bacteria</taxon>
        <taxon>Pseudomonadati</taxon>
        <taxon>Pseudomonadota</taxon>
        <taxon>Alphaproteobacteria</taxon>
        <taxon>environmental samples</taxon>
    </lineage>
</organism>
<dbReference type="EMBL" id="MN990732">
    <property type="protein sequence ID" value="QIM10721.1"/>
    <property type="molecule type" value="Genomic_DNA"/>
</dbReference>
<accession>A0A6G8F3U7</accession>